<dbReference type="Proteomes" id="UP001589692">
    <property type="component" value="Unassembled WGS sequence"/>
</dbReference>
<reference evidence="2 3" key="1">
    <citation type="submission" date="2024-09" db="EMBL/GenBank/DDBJ databases">
        <authorList>
            <person name="Sun Q."/>
            <person name="Mori K."/>
        </authorList>
    </citation>
    <scope>NUCLEOTIDE SEQUENCE [LARGE SCALE GENOMIC DNA]</scope>
    <source>
        <strain evidence="2 3">TBRC 4938</strain>
    </source>
</reference>
<accession>A0ABV6AJ16</accession>
<protein>
    <submittedName>
        <fullName evidence="2">BON domain-containing protein</fullName>
    </submittedName>
</protein>
<proteinExistence type="predicted"/>
<name>A0ABV6AJ16_9HYPH</name>
<dbReference type="RefSeq" id="WP_377263210.1">
    <property type="nucleotide sequence ID" value="NZ_JBHMAA010000018.1"/>
</dbReference>
<dbReference type="EMBL" id="JBHMAA010000018">
    <property type="protein sequence ID" value="MFB9950606.1"/>
    <property type="molecule type" value="Genomic_DNA"/>
</dbReference>
<gene>
    <name evidence="2" type="ORF">ACFFP0_17275</name>
</gene>
<sequence length="96" mass="10431">MSGLLIRQDVREFEPSVNAANIGIAVENGVATLTGHVESYMEKAAAEHIEIRHPERKKRVDDEIATRAFDIITCDTALPDGAVDVKVERGCVILSG</sequence>
<evidence type="ECO:0000259" key="1">
    <source>
        <dbReference type="Pfam" id="PF04972"/>
    </source>
</evidence>
<evidence type="ECO:0000313" key="2">
    <source>
        <dbReference type="EMBL" id="MFB9950606.1"/>
    </source>
</evidence>
<comment type="caution">
    <text evidence="2">The sequence shown here is derived from an EMBL/GenBank/DDBJ whole genome shotgun (WGS) entry which is preliminary data.</text>
</comment>
<evidence type="ECO:0000313" key="3">
    <source>
        <dbReference type="Proteomes" id="UP001589692"/>
    </source>
</evidence>
<keyword evidence="3" id="KW-1185">Reference proteome</keyword>
<feature type="domain" description="BON" evidence="1">
    <location>
        <begin position="14"/>
        <end position="64"/>
    </location>
</feature>
<organism evidence="2 3">
    <name type="scientific">Rhizobium puerariae</name>
    <dbReference type="NCBI Taxonomy" id="1585791"/>
    <lineage>
        <taxon>Bacteria</taxon>
        <taxon>Pseudomonadati</taxon>
        <taxon>Pseudomonadota</taxon>
        <taxon>Alphaproteobacteria</taxon>
        <taxon>Hyphomicrobiales</taxon>
        <taxon>Rhizobiaceae</taxon>
        <taxon>Rhizobium/Agrobacterium group</taxon>
        <taxon>Rhizobium</taxon>
    </lineage>
</organism>
<dbReference type="Gene3D" id="3.30.1340.30">
    <property type="match status" value="1"/>
</dbReference>
<dbReference type="InterPro" id="IPR007055">
    <property type="entry name" value="BON_dom"/>
</dbReference>
<dbReference type="Pfam" id="PF04972">
    <property type="entry name" value="BON"/>
    <property type="match status" value="1"/>
</dbReference>